<evidence type="ECO:0000256" key="1">
    <source>
        <dbReference type="SAM" id="Coils"/>
    </source>
</evidence>
<dbReference type="AlphaFoldDB" id="A0A5D3YIB4"/>
<keyword evidence="3" id="KW-1185">Reference proteome</keyword>
<dbReference type="RefSeq" id="WP_148899610.1">
    <property type="nucleotide sequence ID" value="NZ_VNHY01000004.1"/>
</dbReference>
<evidence type="ECO:0000313" key="3">
    <source>
        <dbReference type="Proteomes" id="UP000324595"/>
    </source>
</evidence>
<sequence length="85" mass="10102">MASTQKAIELLKEKNKRLKKRNQQLRNQVRELNYELEQMNAQNLILKNRNNKAAELKEIYSHPNEAPPKVVKTFEIDNRNESQKI</sequence>
<dbReference type="EMBL" id="VNHY01000004">
    <property type="protein sequence ID" value="TYP92044.1"/>
    <property type="molecule type" value="Genomic_DNA"/>
</dbReference>
<feature type="coiled-coil region" evidence="1">
    <location>
        <begin position="1"/>
        <end position="56"/>
    </location>
</feature>
<dbReference type="Proteomes" id="UP000324595">
    <property type="component" value="Unassembled WGS sequence"/>
</dbReference>
<name>A0A5D3YIB4_9BACT</name>
<organism evidence="2 3">
    <name type="scientific">Fodinibius salinus</name>
    <dbReference type="NCBI Taxonomy" id="860790"/>
    <lineage>
        <taxon>Bacteria</taxon>
        <taxon>Pseudomonadati</taxon>
        <taxon>Balneolota</taxon>
        <taxon>Balneolia</taxon>
        <taxon>Balneolales</taxon>
        <taxon>Balneolaceae</taxon>
        <taxon>Fodinibius</taxon>
    </lineage>
</organism>
<comment type="caution">
    <text evidence="2">The sequence shown here is derived from an EMBL/GenBank/DDBJ whole genome shotgun (WGS) entry which is preliminary data.</text>
</comment>
<gene>
    <name evidence="2" type="ORF">LX73_2290</name>
</gene>
<keyword evidence="1" id="KW-0175">Coiled coil</keyword>
<protein>
    <submittedName>
        <fullName evidence="2">Uncharacterized protein</fullName>
    </submittedName>
</protein>
<evidence type="ECO:0000313" key="2">
    <source>
        <dbReference type="EMBL" id="TYP92044.1"/>
    </source>
</evidence>
<accession>A0A5D3YIB4</accession>
<reference evidence="2 3" key="1">
    <citation type="submission" date="2019-07" db="EMBL/GenBank/DDBJ databases">
        <title>Genomic Encyclopedia of Archaeal and Bacterial Type Strains, Phase II (KMG-II): from individual species to whole genera.</title>
        <authorList>
            <person name="Goeker M."/>
        </authorList>
    </citation>
    <scope>NUCLEOTIDE SEQUENCE [LARGE SCALE GENOMIC DNA]</scope>
    <source>
        <strain evidence="2 3">DSM 21935</strain>
    </source>
</reference>
<proteinExistence type="predicted"/>